<protein>
    <submittedName>
        <fullName evidence="1">Uncharacterized protein</fullName>
    </submittedName>
</protein>
<accession>A0A5M3YPY8</accession>
<name>A0A5M3YPY8_ASPTE</name>
<dbReference type="InterPro" id="IPR053204">
    <property type="entry name" value="Oxopyrrolidines_Biosynth-assoc"/>
</dbReference>
<evidence type="ECO:0000313" key="2">
    <source>
        <dbReference type="Proteomes" id="UP000452235"/>
    </source>
</evidence>
<comment type="caution">
    <text evidence="1">The sequence shown here is derived from an EMBL/GenBank/DDBJ whole genome shotgun (WGS) entry which is preliminary data.</text>
</comment>
<dbReference type="AlphaFoldDB" id="A0A5M3YPY8"/>
<dbReference type="Pfam" id="PF12311">
    <property type="entry name" value="DUF3632"/>
    <property type="match status" value="1"/>
</dbReference>
<reference evidence="1 2" key="1">
    <citation type="submission" date="2020-01" db="EMBL/GenBank/DDBJ databases">
        <title>Aspergillus terreus IFO 6365 whole genome shotgun sequence.</title>
        <authorList>
            <person name="Kanamasa S."/>
            <person name="Takahashi H."/>
        </authorList>
    </citation>
    <scope>NUCLEOTIDE SEQUENCE [LARGE SCALE GENOMIC DNA]</scope>
    <source>
        <strain evidence="1 2">IFO 6365</strain>
    </source>
</reference>
<dbReference type="Proteomes" id="UP000452235">
    <property type="component" value="Unassembled WGS sequence"/>
</dbReference>
<sequence length="271" mass="30788">MHSEYEAFITAQSRKNHPAPATMLSAIKSLLIDSSTPPSAAAREAVSCFVTESSPDPDYTSLWPLLFETIGKFTEQNDRLVDFVVELQGLPDCNGAFRRLDGLSEYMTEFVFDYVDRPFYDPQRDEKRQAWVNVNAFAAKLYARGIRANHVGHLRHGGWVLRKTLEKAPWEKFHHEDIEQELEDLDSDEDDEYCEVRDRLLEEIDIRTLNGIYGKGVSNEVDGIRRLVKGTVGVLERKIRLDQPGHGLGSKDTPDSQGDGPRNGKHRTGWK</sequence>
<evidence type="ECO:0000313" key="1">
    <source>
        <dbReference type="EMBL" id="GFF15592.1"/>
    </source>
</evidence>
<dbReference type="InterPro" id="IPR022085">
    <property type="entry name" value="OpdG"/>
</dbReference>
<dbReference type="PANTHER" id="PTHR38797">
    <property type="entry name" value="NUCLEAR PORE COMPLEX PROTEIN NUP85-RELATED"/>
    <property type="match status" value="1"/>
</dbReference>
<keyword evidence="2" id="KW-1185">Reference proteome</keyword>
<gene>
    <name evidence="1" type="ORF">ATEIFO6365_0004071100</name>
</gene>
<proteinExistence type="predicted"/>
<dbReference type="PANTHER" id="PTHR38797:SF4">
    <property type="entry name" value="NUCLEAR PORE COMPLEX PROTEIN NUP85"/>
    <property type="match status" value="1"/>
</dbReference>
<dbReference type="OrthoDB" id="3350591at2759"/>
<dbReference type="VEuPathDB" id="FungiDB:ATEG_04722"/>
<dbReference type="EMBL" id="BLJY01000004">
    <property type="protein sequence ID" value="GFF15592.1"/>
    <property type="molecule type" value="Genomic_DNA"/>
</dbReference>
<organism evidence="1 2">
    <name type="scientific">Aspergillus terreus</name>
    <dbReference type="NCBI Taxonomy" id="33178"/>
    <lineage>
        <taxon>Eukaryota</taxon>
        <taxon>Fungi</taxon>
        <taxon>Dikarya</taxon>
        <taxon>Ascomycota</taxon>
        <taxon>Pezizomycotina</taxon>
        <taxon>Eurotiomycetes</taxon>
        <taxon>Eurotiomycetidae</taxon>
        <taxon>Eurotiales</taxon>
        <taxon>Aspergillaceae</taxon>
        <taxon>Aspergillus</taxon>
        <taxon>Aspergillus subgen. Circumdati</taxon>
    </lineage>
</organism>